<dbReference type="Proteomes" id="UP000036958">
    <property type="component" value="Unassembled WGS sequence"/>
</dbReference>
<name>A0A0L8V4U2_9BACT</name>
<accession>A0A0L8V4U2</accession>
<sequence length="71" mass="7866">MLDFWMPLKNFYLKEQFFEVGGQKQVSPGRGAKRNIRSDSCRAVQPGFGAKLSEKATGFAGAARRIKEAVS</sequence>
<dbReference type="RefSeq" id="WP_157624997.1">
    <property type="nucleotide sequence ID" value="NZ_LGIA01000183.1"/>
</dbReference>
<reference evidence="2" key="1">
    <citation type="submission" date="2015-07" db="EMBL/GenBank/DDBJ databases">
        <title>Genome sequencing of Sunxiuqinia dokdonensis strain SK.</title>
        <authorList>
            <person name="Ahn S."/>
            <person name="Kim B.-C."/>
        </authorList>
    </citation>
    <scope>NUCLEOTIDE SEQUENCE [LARGE SCALE GENOMIC DNA]</scope>
    <source>
        <strain evidence="2">SK</strain>
    </source>
</reference>
<dbReference type="EMBL" id="LGIA01000183">
    <property type="protein sequence ID" value="KOH43510.1"/>
    <property type="molecule type" value="Genomic_DNA"/>
</dbReference>
<comment type="caution">
    <text evidence="1">The sequence shown here is derived from an EMBL/GenBank/DDBJ whole genome shotgun (WGS) entry which is preliminary data.</text>
</comment>
<keyword evidence="2" id="KW-1185">Reference proteome</keyword>
<organism evidence="1 2">
    <name type="scientific">Sunxiuqinia dokdonensis</name>
    <dbReference type="NCBI Taxonomy" id="1409788"/>
    <lineage>
        <taxon>Bacteria</taxon>
        <taxon>Pseudomonadati</taxon>
        <taxon>Bacteroidota</taxon>
        <taxon>Bacteroidia</taxon>
        <taxon>Marinilabiliales</taxon>
        <taxon>Prolixibacteraceae</taxon>
        <taxon>Sunxiuqinia</taxon>
    </lineage>
</organism>
<gene>
    <name evidence="1" type="ORF">NC99_36730</name>
</gene>
<dbReference type="AlphaFoldDB" id="A0A0L8V4U2"/>
<evidence type="ECO:0000313" key="2">
    <source>
        <dbReference type="Proteomes" id="UP000036958"/>
    </source>
</evidence>
<protein>
    <submittedName>
        <fullName evidence="1">Uncharacterized protein</fullName>
    </submittedName>
</protein>
<evidence type="ECO:0000313" key="1">
    <source>
        <dbReference type="EMBL" id="KOH43510.1"/>
    </source>
</evidence>
<proteinExistence type="predicted"/>